<sequence length="332" mass="38760">MLARTWNGRLLTNLRIKKVGDAQFLENFNGYHIVDDYSRPIRIEKGKLSKEDEFEWRLAGDNTFLVPDRGGSRRSVGSIKETVGKVKGLLDPVSKFQSEARIFANESTLFKCDLFFLQYYPPEHFLSMFRKSRPSVICKPIQEVFVNGRIKQDNTKYFTVRNEELQLISTNFQALVNDSKSKKPKDYAVHRRSLRVNLKKWFIEEWCSLKGPEAVDEQIRLTSRGIDDYTSKNYKYLDKTGRSKPGIAKDGYYLYSCMLFPDRINEKEYQEQIKRSVRTVAKMHWDDIYKPGGKFAGRSESWVERANNKVNVKSVNTYLAHAEAPYRVINEE</sequence>
<dbReference type="EMBL" id="JBEVYD010000007">
    <property type="protein sequence ID" value="KAL3231436.1"/>
    <property type="molecule type" value="Genomic_DNA"/>
</dbReference>
<protein>
    <submittedName>
        <fullName evidence="1">Uncharacterized protein</fullName>
    </submittedName>
</protein>
<name>A0ABR4NSR4_9SACH</name>
<dbReference type="Proteomes" id="UP001623330">
    <property type="component" value="Unassembled WGS sequence"/>
</dbReference>
<keyword evidence="2" id="KW-1185">Reference proteome</keyword>
<accession>A0ABR4NSR4</accession>
<evidence type="ECO:0000313" key="2">
    <source>
        <dbReference type="Proteomes" id="UP001623330"/>
    </source>
</evidence>
<evidence type="ECO:0000313" key="1">
    <source>
        <dbReference type="EMBL" id="KAL3231436.1"/>
    </source>
</evidence>
<comment type="caution">
    <text evidence="1">The sequence shown here is derived from an EMBL/GenBank/DDBJ whole genome shotgun (WGS) entry which is preliminary data.</text>
</comment>
<organism evidence="1 2">
    <name type="scientific">Nakaseomyces bracarensis</name>
    <dbReference type="NCBI Taxonomy" id="273131"/>
    <lineage>
        <taxon>Eukaryota</taxon>
        <taxon>Fungi</taxon>
        <taxon>Dikarya</taxon>
        <taxon>Ascomycota</taxon>
        <taxon>Saccharomycotina</taxon>
        <taxon>Saccharomycetes</taxon>
        <taxon>Saccharomycetales</taxon>
        <taxon>Saccharomycetaceae</taxon>
        <taxon>Nakaseomyces</taxon>
    </lineage>
</organism>
<proteinExistence type="predicted"/>
<gene>
    <name evidence="1" type="ORF">RNJ44_00471</name>
</gene>
<reference evidence="1 2" key="1">
    <citation type="submission" date="2024-05" db="EMBL/GenBank/DDBJ databases">
        <title>Long read based assembly of the Candida bracarensis genome reveals expanded adhesin content.</title>
        <authorList>
            <person name="Marcet-Houben M."/>
            <person name="Ksiezopolska E."/>
            <person name="Gabaldon T."/>
        </authorList>
    </citation>
    <scope>NUCLEOTIDE SEQUENCE [LARGE SCALE GENOMIC DNA]</scope>
    <source>
        <strain evidence="1 2">CBM6</strain>
    </source>
</reference>